<dbReference type="AlphaFoldDB" id="X1ESJ3"/>
<comment type="caution">
    <text evidence="1">The sequence shown here is derived from an EMBL/GenBank/DDBJ whole genome shotgun (WGS) entry which is preliminary data.</text>
</comment>
<sequence length="43" mass="4492">APGSSVEQKALPLLALRKKDRVLALPALPASRLEPAVLATDQS</sequence>
<accession>X1ESJ3</accession>
<name>X1ESJ3_9ZZZZ</name>
<protein>
    <submittedName>
        <fullName evidence="1">Uncharacterized protein</fullName>
    </submittedName>
</protein>
<feature type="non-terminal residue" evidence="1">
    <location>
        <position position="1"/>
    </location>
</feature>
<reference evidence="1" key="1">
    <citation type="journal article" date="2014" name="Front. Microbiol.">
        <title>High frequency of phylogenetically diverse reductive dehalogenase-homologous genes in deep subseafloor sedimentary metagenomes.</title>
        <authorList>
            <person name="Kawai M."/>
            <person name="Futagami T."/>
            <person name="Toyoda A."/>
            <person name="Takaki Y."/>
            <person name="Nishi S."/>
            <person name="Hori S."/>
            <person name="Arai W."/>
            <person name="Tsubouchi T."/>
            <person name="Morono Y."/>
            <person name="Uchiyama I."/>
            <person name="Ito T."/>
            <person name="Fujiyama A."/>
            <person name="Inagaki F."/>
            <person name="Takami H."/>
        </authorList>
    </citation>
    <scope>NUCLEOTIDE SEQUENCE</scope>
    <source>
        <strain evidence="1">Expedition CK06-06</strain>
    </source>
</reference>
<gene>
    <name evidence="1" type="ORF">S03H2_06824</name>
</gene>
<evidence type="ECO:0000313" key="1">
    <source>
        <dbReference type="EMBL" id="GAH20129.1"/>
    </source>
</evidence>
<organism evidence="1">
    <name type="scientific">marine sediment metagenome</name>
    <dbReference type="NCBI Taxonomy" id="412755"/>
    <lineage>
        <taxon>unclassified sequences</taxon>
        <taxon>metagenomes</taxon>
        <taxon>ecological metagenomes</taxon>
    </lineage>
</organism>
<proteinExistence type="predicted"/>
<dbReference type="EMBL" id="BARU01003056">
    <property type="protein sequence ID" value="GAH20129.1"/>
    <property type="molecule type" value="Genomic_DNA"/>
</dbReference>